<dbReference type="Proteomes" id="UP000198356">
    <property type="component" value="Unassembled WGS sequence"/>
</dbReference>
<dbReference type="AlphaFoldDB" id="A0A239LLF4"/>
<feature type="signal peptide" evidence="1">
    <location>
        <begin position="1"/>
        <end position="25"/>
    </location>
</feature>
<reference evidence="2 3" key="1">
    <citation type="submission" date="2017-06" db="EMBL/GenBank/DDBJ databases">
        <authorList>
            <person name="Kim H.J."/>
            <person name="Triplett B.A."/>
        </authorList>
    </citation>
    <scope>NUCLEOTIDE SEQUENCE [LARGE SCALE GENOMIC DNA]</scope>
    <source>
        <strain evidence="2 3">DSM 18704</strain>
    </source>
</reference>
<protein>
    <submittedName>
        <fullName evidence="2">Uncharacterized protein</fullName>
    </submittedName>
</protein>
<evidence type="ECO:0000256" key="1">
    <source>
        <dbReference type="SAM" id="SignalP"/>
    </source>
</evidence>
<name>A0A239LLF4_9BACT</name>
<dbReference type="RefSeq" id="WP_176441840.1">
    <property type="nucleotide sequence ID" value="NZ_FZOU01000007.1"/>
</dbReference>
<evidence type="ECO:0000313" key="2">
    <source>
        <dbReference type="EMBL" id="SNT31205.1"/>
    </source>
</evidence>
<evidence type="ECO:0000313" key="3">
    <source>
        <dbReference type="Proteomes" id="UP000198356"/>
    </source>
</evidence>
<keyword evidence="1" id="KW-0732">Signal</keyword>
<dbReference type="EMBL" id="FZOU01000007">
    <property type="protein sequence ID" value="SNT31205.1"/>
    <property type="molecule type" value="Genomic_DNA"/>
</dbReference>
<gene>
    <name evidence="2" type="ORF">SAMN05421770_107114</name>
</gene>
<accession>A0A239LLF4</accession>
<keyword evidence="3" id="KW-1185">Reference proteome</keyword>
<organism evidence="2 3">
    <name type="scientific">Granulicella rosea</name>
    <dbReference type="NCBI Taxonomy" id="474952"/>
    <lineage>
        <taxon>Bacteria</taxon>
        <taxon>Pseudomonadati</taxon>
        <taxon>Acidobacteriota</taxon>
        <taxon>Terriglobia</taxon>
        <taxon>Terriglobales</taxon>
        <taxon>Acidobacteriaceae</taxon>
        <taxon>Granulicella</taxon>
    </lineage>
</organism>
<proteinExistence type="predicted"/>
<feature type="chain" id="PRO_5013303328" evidence="1">
    <location>
        <begin position="26"/>
        <end position="53"/>
    </location>
</feature>
<sequence>MNTIIRLSVAALVLTGVVATTQANASSKTTIQPKISAMPVPSCAPDGQNSCGL</sequence>